<dbReference type="SUPFAM" id="SSF56801">
    <property type="entry name" value="Acetyl-CoA synthetase-like"/>
    <property type="match status" value="1"/>
</dbReference>
<dbReference type="PROSITE" id="PS00455">
    <property type="entry name" value="AMP_BINDING"/>
    <property type="match status" value="1"/>
</dbReference>
<dbReference type="GO" id="GO:0005778">
    <property type="term" value="C:peroxisomal membrane"/>
    <property type="evidence" value="ECO:0007669"/>
    <property type="project" value="UniProtKB-SubCell"/>
</dbReference>
<comment type="subcellular location">
    <subcellularLocation>
        <location evidence="3">Cell membrane</location>
        <topology evidence="3">Multi-pass membrane protein</topology>
    </subcellularLocation>
    <subcellularLocation>
        <location evidence="1">Lipid droplet</location>
    </subcellularLocation>
    <subcellularLocation>
        <location evidence="2">Peroxisome membrane</location>
        <topology evidence="2">Multi-pass membrane protein</topology>
    </subcellularLocation>
</comment>
<dbReference type="GO" id="GO:0005524">
    <property type="term" value="F:ATP binding"/>
    <property type="evidence" value="ECO:0007669"/>
    <property type="project" value="UniProtKB-KW"/>
</dbReference>
<feature type="domain" description="AMP-binding enzyme C-terminal" evidence="24">
    <location>
        <begin position="508"/>
        <end position="590"/>
    </location>
</feature>
<dbReference type="EMBL" id="JAULSY010000046">
    <property type="protein sequence ID" value="KAK0669191.1"/>
    <property type="molecule type" value="Genomic_DNA"/>
</dbReference>
<evidence type="ECO:0000313" key="26">
    <source>
        <dbReference type="Proteomes" id="UP001174997"/>
    </source>
</evidence>
<evidence type="ECO:0000256" key="2">
    <source>
        <dbReference type="ARBA" id="ARBA00004585"/>
    </source>
</evidence>
<keyword evidence="11" id="KW-0067">ATP-binding</keyword>
<dbReference type="AlphaFoldDB" id="A0AA39ZDZ0"/>
<protein>
    <recommendedName>
        <fullName evidence="18">Very long-chain fatty acid transport protein</fullName>
    </recommendedName>
    <alternativeName>
        <fullName evidence="19">Very-long-chain acyl-CoA synthetase</fullName>
    </alternativeName>
</protein>
<evidence type="ECO:0000256" key="18">
    <source>
        <dbReference type="ARBA" id="ARBA00068795"/>
    </source>
</evidence>
<keyword evidence="10" id="KW-0547">Nucleotide-binding</keyword>
<dbReference type="InterPro" id="IPR045851">
    <property type="entry name" value="AMP-bd_C_sf"/>
</dbReference>
<evidence type="ECO:0000256" key="12">
    <source>
        <dbReference type="ARBA" id="ARBA00022989"/>
    </source>
</evidence>
<feature type="chain" id="PRO_5041240772" description="Very long-chain fatty acid transport protein" evidence="22">
    <location>
        <begin position="21"/>
        <end position="640"/>
    </location>
</feature>
<gene>
    <name evidence="25" type="ORF">QBC41DRAFT_320445</name>
</gene>
<evidence type="ECO:0000256" key="14">
    <source>
        <dbReference type="ARBA" id="ARBA00023136"/>
    </source>
</evidence>
<dbReference type="GO" id="GO:0004467">
    <property type="term" value="F:long-chain fatty acid-CoA ligase activity"/>
    <property type="evidence" value="ECO:0007669"/>
    <property type="project" value="TreeGrafter"/>
</dbReference>
<evidence type="ECO:0000256" key="13">
    <source>
        <dbReference type="ARBA" id="ARBA00023055"/>
    </source>
</evidence>
<keyword evidence="5" id="KW-0813">Transport</keyword>
<evidence type="ECO:0000256" key="9">
    <source>
        <dbReference type="ARBA" id="ARBA00022692"/>
    </source>
</evidence>
<keyword evidence="22" id="KW-0732">Signal</keyword>
<dbReference type="PANTHER" id="PTHR43107">
    <property type="entry name" value="LONG-CHAIN FATTY ACID TRANSPORT PROTEIN"/>
    <property type="match status" value="1"/>
</dbReference>
<evidence type="ECO:0000313" key="25">
    <source>
        <dbReference type="EMBL" id="KAK0669191.1"/>
    </source>
</evidence>
<evidence type="ECO:0000256" key="1">
    <source>
        <dbReference type="ARBA" id="ARBA00004502"/>
    </source>
</evidence>
<dbReference type="PANTHER" id="PTHR43107:SF15">
    <property type="entry name" value="FATTY ACID TRANSPORT PROTEIN 3, ISOFORM A"/>
    <property type="match status" value="1"/>
</dbReference>
<keyword evidence="15" id="KW-0576">Peroxisome</keyword>
<feature type="region of interest" description="Disordered" evidence="20">
    <location>
        <begin position="588"/>
        <end position="610"/>
    </location>
</feature>
<organism evidence="25 26">
    <name type="scientific">Cercophora samala</name>
    <dbReference type="NCBI Taxonomy" id="330535"/>
    <lineage>
        <taxon>Eukaryota</taxon>
        <taxon>Fungi</taxon>
        <taxon>Dikarya</taxon>
        <taxon>Ascomycota</taxon>
        <taxon>Pezizomycotina</taxon>
        <taxon>Sordariomycetes</taxon>
        <taxon>Sordariomycetidae</taxon>
        <taxon>Sordariales</taxon>
        <taxon>Lasiosphaeriaceae</taxon>
        <taxon>Cercophora</taxon>
    </lineage>
</organism>
<evidence type="ECO:0000256" key="5">
    <source>
        <dbReference type="ARBA" id="ARBA00022448"/>
    </source>
</evidence>
<reference evidence="25" key="1">
    <citation type="submission" date="2023-06" db="EMBL/GenBank/DDBJ databases">
        <title>Genome-scale phylogeny and comparative genomics of the fungal order Sordariales.</title>
        <authorList>
            <consortium name="Lawrence Berkeley National Laboratory"/>
            <person name="Hensen N."/>
            <person name="Bonometti L."/>
            <person name="Westerberg I."/>
            <person name="Brannstrom I.O."/>
            <person name="Guillou S."/>
            <person name="Cros-Aarteil S."/>
            <person name="Calhoun S."/>
            <person name="Haridas S."/>
            <person name="Kuo A."/>
            <person name="Mondo S."/>
            <person name="Pangilinan J."/>
            <person name="Riley R."/>
            <person name="Labutti K."/>
            <person name="Andreopoulos B."/>
            <person name="Lipzen A."/>
            <person name="Chen C."/>
            <person name="Yanf M."/>
            <person name="Daum C."/>
            <person name="Ng V."/>
            <person name="Clum A."/>
            <person name="Steindorff A."/>
            <person name="Ohm R."/>
            <person name="Martin F."/>
            <person name="Silar P."/>
            <person name="Natvig D."/>
            <person name="Lalanne C."/>
            <person name="Gautier V."/>
            <person name="Ament-Velasquez S.L."/>
            <person name="Kruys A."/>
            <person name="Hutchinson M.I."/>
            <person name="Powell A.J."/>
            <person name="Barry K."/>
            <person name="Miller A.N."/>
            <person name="Grigoriev I.V."/>
            <person name="Debuchy R."/>
            <person name="Gladieux P."/>
            <person name="Thoren M.H."/>
            <person name="Johannesson H."/>
        </authorList>
    </citation>
    <scope>NUCLEOTIDE SEQUENCE</scope>
    <source>
        <strain evidence="25">CBS 307.81</strain>
    </source>
</reference>
<dbReference type="Proteomes" id="UP001174997">
    <property type="component" value="Unassembled WGS sequence"/>
</dbReference>
<keyword evidence="26" id="KW-1185">Reference proteome</keyword>
<evidence type="ECO:0000256" key="22">
    <source>
        <dbReference type="SAM" id="SignalP"/>
    </source>
</evidence>
<comment type="similarity">
    <text evidence="4">Belongs to the ATP-dependent AMP-binding enzyme family.</text>
</comment>
<dbReference type="Pfam" id="PF13193">
    <property type="entry name" value="AMP-binding_C"/>
    <property type="match status" value="1"/>
</dbReference>
<dbReference type="GO" id="GO:0044539">
    <property type="term" value="P:long-chain fatty acid import into cell"/>
    <property type="evidence" value="ECO:0007669"/>
    <property type="project" value="TreeGrafter"/>
</dbReference>
<evidence type="ECO:0000256" key="10">
    <source>
        <dbReference type="ARBA" id="ARBA00022741"/>
    </source>
</evidence>
<dbReference type="Pfam" id="PF00501">
    <property type="entry name" value="AMP-binding"/>
    <property type="match status" value="1"/>
</dbReference>
<evidence type="ECO:0000256" key="15">
    <source>
        <dbReference type="ARBA" id="ARBA00023140"/>
    </source>
</evidence>
<evidence type="ECO:0000256" key="7">
    <source>
        <dbReference type="ARBA" id="ARBA00022598"/>
    </source>
</evidence>
<evidence type="ECO:0000256" key="19">
    <source>
        <dbReference type="ARBA" id="ARBA00078285"/>
    </source>
</evidence>
<comment type="function">
    <text evidence="17">Acyl-CoA synthetase required for both the import of long chain fatty acids (LCFAs) (C14-C18) and the activation very long chain fatty acids (VLCFAs) (C20-C26) by esterification of the fatty acids into metabolically active CoA-thioesters for subsequent degradation or incorporation into phospholipids. The transport and fatty acyl-CoA synthetase activities are genetically separable and are thus independent activities. Esterifies VLCFAs in the peroxisome matrix. The VLCFAs are actively transported into peroxisomes by a PXA1-PXA2 heterodimeric transporter in the peroxisomal membrane.</text>
</comment>
<evidence type="ECO:0000256" key="6">
    <source>
        <dbReference type="ARBA" id="ARBA00022475"/>
    </source>
</evidence>
<keyword evidence="9 21" id="KW-0812">Transmembrane</keyword>
<dbReference type="Gene3D" id="3.40.50.12780">
    <property type="entry name" value="N-terminal domain of ligase-like"/>
    <property type="match status" value="1"/>
</dbReference>
<name>A0AA39ZDZ0_9PEZI</name>
<accession>A0AA39ZDZ0</accession>
<dbReference type="GO" id="GO:0009898">
    <property type="term" value="C:cytoplasmic side of plasma membrane"/>
    <property type="evidence" value="ECO:0007669"/>
    <property type="project" value="TreeGrafter"/>
</dbReference>
<dbReference type="GO" id="GO:0005811">
    <property type="term" value="C:lipid droplet"/>
    <property type="evidence" value="ECO:0007669"/>
    <property type="project" value="UniProtKB-SubCell"/>
</dbReference>
<keyword evidence="14 21" id="KW-0472">Membrane</keyword>
<feature type="domain" description="AMP-dependent synthetase/ligase" evidence="23">
    <location>
        <begin position="68"/>
        <end position="438"/>
    </location>
</feature>
<evidence type="ECO:0000259" key="24">
    <source>
        <dbReference type="Pfam" id="PF13193"/>
    </source>
</evidence>
<dbReference type="FunFam" id="3.40.50.12780:FF:000019">
    <property type="entry name" value="Long-chain fatty acid transporter"/>
    <property type="match status" value="1"/>
</dbReference>
<evidence type="ECO:0000256" key="21">
    <source>
        <dbReference type="SAM" id="Phobius"/>
    </source>
</evidence>
<keyword evidence="13" id="KW-0445">Lipid transport</keyword>
<dbReference type="Gene3D" id="3.30.300.30">
    <property type="match status" value="1"/>
</dbReference>
<sequence>MAALPVSLPVAASALTAAAAYLNARWQVSYDLHLLKSIVPTVANVAWWTQRDRVNFFYRLEDLATSKSSENRVFLRFEDMTYTYAQAYDTVLRYANFLKDRRGVKKGEMVALDFQNTDTFIFLLLALWAIGAVPALINYNLTGAALSHCIKRANARLMLIDPTVAGNVGEDVKSEMSGTIFEVVTPQLESQMLAFDGARPADELRSGAAGEAMGILIYTSGTTGLPKAAIVSWAKVAVVGGFTSRLVGTGKNDVFYTAMPLYHSTAMLLGFAHTLNVGATFAMSRKFSTSHFWDDVRKHEATVIQYVGETCRYLLSAPTKLDPVTGENLDKKHKVRVAFGNGLRPDVWNAFKERYGIETIAEFYGATEGSFATWNVSRNDFSMGSVGRAGALYNLLVGRSIAIVEVDHETELPLRDPKTGFCVRTPEGEPGELLFSLPAKNVEARFQGYYGDTGATSKKIMRNVFSKGDAWFRTGDVVRRDNEHRIYFNDRIGDTFRWKSENVSTAEVAHTLGLHPGIQESNVYGVEIPGHEGRAGCAAVVFKASALGHDGVPTSETLKTLAEHVRANLPKYALPLFLRVAKEGSIESTGTNKQQKVGLRNEGVDPSKTGGDDVFWLKGPSYEKFGPNDWSSLQGGKVKL</sequence>
<evidence type="ECO:0000256" key="11">
    <source>
        <dbReference type="ARBA" id="ARBA00022840"/>
    </source>
</evidence>
<feature type="signal peptide" evidence="22">
    <location>
        <begin position="1"/>
        <end position="20"/>
    </location>
</feature>
<dbReference type="InterPro" id="IPR025110">
    <property type="entry name" value="AMP-bd_C"/>
</dbReference>
<dbReference type="GO" id="GO:0005324">
    <property type="term" value="F:long-chain fatty acid transmembrane transporter activity"/>
    <property type="evidence" value="ECO:0007669"/>
    <property type="project" value="TreeGrafter"/>
</dbReference>
<feature type="transmembrane region" description="Helical" evidence="21">
    <location>
        <begin position="120"/>
        <end position="141"/>
    </location>
</feature>
<keyword evidence="8" id="KW-0551">Lipid droplet</keyword>
<evidence type="ECO:0000256" key="8">
    <source>
        <dbReference type="ARBA" id="ARBA00022677"/>
    </source>
</evidence>
<keyword evidence="6" id="KW-1003">Cell membrane</keyword>
<dbReference type="InterPro" id="IPR020845">
    <property type="entry name" value="AMP-binding_CS"/>
</dbReference>
<proteinExistence type="inferred from homology"/>
<dbReference type="InterPro" id="IPR000873">
    <property type="entry name" value="AMP-dep_synth/lig_dom"/>
</dbReference>
<evidence type="ECO:0000256" key="3">
    <source>
        <dbReference type="ARBA" id="ARBA00004651"/>
    </source>
</evidence>
<keyword evidence="7" id="KW-0436">Ligase</keyword>
<evidence type="ECO:0000259" key="23">
    <source>
        <dbReference type="Pfam" id="PF00501"/>
    </source>
</evidence>
<comment type="catalytic activity">
    <reaction evidence="16">
        <text>a very long-chain fatty acid + ATP + CoA = a very long-chain fatty acyl-CoA + AMP + diphosphate</text>
        <dbReference type="Rhea" id="RHEA:54536"/>
        <dbReference type="ChEBI" id="CHEBI:30616"/>
        <dbReference type="ChEBI" id="CHEBI:33019"/>
        <dbReference type="ChEBI" id="CHEBI:57287"/>
        <dbReference type="ChEBI" id="CHEBI:58950"/>
        <dbReference type="ChEBI" id="CHEBI:138261"/>
        <dbReference type="ChEBI" id="CHEBI:456215"/>
    </reaction>
</comment>
<comment type="caution">
    <text evidence="25">The sequence shown here is derived from an EMBL/GenBank/DDBJ whole genome shotgun (WGS) entry which is preliminary data.</text>
</comment>
<evidence type="ECO:0000256" key="20">
    <source>
        <dbReference type="SAM" id="MobiDB-lite"/>
    </source>
</evidence>
<evidence type="ECO:0000256" key="16">
    <source>
        <dbReference type="ARBA" id="ARBA00051585"/>
    </source>
</evidence>
<dbReference type="InterPro" id="IPR042099">
    <property type="entry name" value="ANL_N_sf"/>
</dbReference>
<evidence type="ECO:0000256" key="17">
    <source>
        <dbReference type="ARBA" id="ARBA00060276"/>
    </source>
</evidence>
<keyword evidence="12 21" id="KW-1133">Transmembrane helix</keyword>
<evidence type="ECO:0000256" key="4">
    <source>
        <dbReference type="ARBA" id="ARBA00006432"/>
    </source>
</evidence>
<dbReference type="FunFam" id="3.30.300.30:FF:000002">
    <property type="entry name" value="Long-chain fatty acid transport protein 1"/>
    <property type="match status" value="1"/>
</dbReference>